<organism evidence="5 6">
    <name type="scientific">Pythium insidiosum</name>
    <name type="common">Pythiosis disease agent</name>
    <dbReference type="NCBI Taxonomy" id="114742"/>
    <lineage>
        <taxon>Eukaryota</taxon>
        <taxon>Sar</taxon>
        <taxon>Stramenopiles</taxon>
        <taxon>Oomycota</taxon>
        <taxon>Peronosporomycetes</taxon>
        <taxon>Pythiales</taxon>
        <taxon>Pythiaceae</taxon>
        <taxon>Pythium</taxon>
    </lineage>
</organism>
<evidence type="ECO:0000256" key="1">
    <source>
        <dbReference type="ARBA" id="ARBA00007953"/>
    </source>
</evidence>
<feature type="compositionally biased region" description="Basic residues" evidence="3">
    <location>
        <begin position="41"/>
        <end position="51"/>
    </location>
</feature>
<feature type="region of interest" description="Disordered" evidence="3">
    <location>
        <begin position="711"/>
        <end position="735"/>
    </location>
</feature>
<dbReference type="Pfam" id="PF01142">
    <property type="entry name" value="TruD"/>
    <property type="match status" value="1"/>
</dbReference>
<dbReference type="Proteomes" id="UP001209570">
    <property type="component" value="Unassembled WGS sequence"/>
</dbReference>
<evidence type="ECO:0000256" key="2">
    <source>
        <dbReference type="ARBA" id="ARBA00023235"/>
    </source>
</evidence>
<dbReference type="InterPro" id="IPR001656">
    <property type="entry name" value="PsdUridine_synth_TruD"/>
</dbReference>
<dbReference type="InterPro" id="IPR042214">
    <property type="entry name" value="TruD_catalytic"/>
</dbReference>
<feature type="region of interest" description="Disordered" evidence="3">
    <location>
        <begin position="1"/>
        <end position="57"/>
    </location>
</feature>
<comment type="caution">
    <text evidence="5">The sequence shown here is derived from an EMBL/GenBank/DDBJ whole genome shotgun (WGS) entry which is preliminary data.</text>
</comment>
<dbReference type="EMBL" id="JAKCXM010000019">
    <property type="protein sequence ID" value="KAJ0407620.1"/>
    <property type="molecule type" value="Genomic_DNA"/>
</dbReference>
<feature type="compositionally biased region" description="Low complexity" evidence="3">
    <location>
        <begin position="719"/>
        <end position="735"/>
    </location>
</feature>
<feature type="domain" description="TRUD" evidence="4">
    <location>
        <begin position="453"/>
        <end position="677"/>
    </location>
</feature>
<dbReference type="GO" id="GO:0009982">
    <property type="term" value="F:pseudouridine synthase activity"/>
    <property type="evidence" value="ECO:0007669"/>
    <property type="project" value="InterPro"/>
</dbReference>
<feature type="region of interest" description="Disordered" evidence="3">
    <location>
        <begin position="149"/>
        <end position="174"/>
    </location>
</feature>
<dbReference type="PANTHER" id="PTHR13326:SF21">
    <property type="entry name" value="PSEUDOURIDYLATE SYNTHASE PUS7L"/>
    <property type="match status" value="1"/>
</dbReference>
<dbReference type="CDD" id="cd02576">
    <property type="entry name" value="PseudoU_synth_ScPUS7"/>
    <property type="match status" value="1"/>
</dbReference>
<comment type="similarity">
    <text evidence="1">Belongs to the pseudouridine synthase TruD family.</text>
</comment>
<dbReference type="InterPro" id="IPR020103">
    <property type="entry name" value="PsdUridine_synth_cat_dom_sf"/>
</dbReference>
<dbReference type="PIRSF" id="PIRSF037016">
    <property type="entry name" value="Pseudouridin_synth_euk_prd"/>
    <property type="match status" value="1"/>
</dbReference>
<evidence type="ECO:0000313" key="5">
    <source>
        <dbReference type="EMBL" id="KAJ0407620.1"/>
    </source>
</evidence>
<name>A0AAD5MA49_PYTIN</name>
<sequence length="847" mass="93354">MDARRQSHPQQLHRPQGRRFGQQQHQQQQHRHGFGGGRGGGRGHSHGHGHGHGANGASSRGSFWFKGEGYNDYEVISIDEEVVGIRGYLNPERRGFPGLVKQRYSDFVVHEVAATGEPVVLTSVVKKKRGTQATLYDLITAFVLGASEPQPQQQQQPPKQQQQQQPPPAGAMTAPDDATVEVIRAIRGLTRALSHRDTAQKRLAQDALVSYNRQRLRELLTAELGKKMGAELRAFLDKVEQQFAAEQNGTTPSASDEDLVFYIGGLNEKRDRVWIHETIRRHGKGFVVADTITSADQSQVIRIRRVTTGPSAKGERDPRREWPVDRPDYLQFVLYKRNRDVVSVINQLASTLKVSASLFSYADAKDKRGISTQLCTVYRVPMERVQQHLRPAAGRSLDDQSHLVGHLKYVSRKLSSGDCLGNQFSVVLRALPDEAALSPEELSACVADWTRHGFINFFGIPRFGNSATPNHVVGRALLRKDFKLAVLLLLRPQDGEASKIREAREHFRQHKDVAAALRMLPPFLVAERAVLEGLLQHGMEATELAFRKIPLHMRLAYTEAYQQYVWNQMASLRMAQHPRAAPIVGDLVFAGDADAPPNARRRVVALTSETVKEYGIEDVVLPLPGFDVEYPANDVGDAYRKLLAMDGVDMASWASVAQSTNHHPYDLAGSYRRIVERPTHVSFEVKRYADATQPLLLTDVDRMLGRRTLEDVPLERRPASAGAAEDASSSGSSSTTTAGRALILSFRLGFGADATMAIRELLKQSSSIHVQWQLSEQRESAAADATSSPTSVACARARPAASVAGKKRSSGAAALSSTAGKAKDAKIIAQKKTQVAIGRPGFSLGKW</sequence>
<evidence type="ECO:0000256" key="3">
    <source>
        <dbReference type="SAM" id="MobiDB-lite"/>
    </source>
</evidence>
<reference evidence="5" key="1">
    <citation type="submission" date="2021-12" db="EMBL/GenBank/DDBJ databases">
        <title>Prjna785345.</title>
        <authorList>
            <person name="Rujirawat T."/>
            <person name="Krajaejun T."/>
        </authorList>
    </citation>
    <scope>NUCLEOTIDE SEQUENCE</scope>
    <source>
        <strain evidence="5">Pi057C3</strain>
    </source>
</reference>
<dbReference type="InterPro" id="IPR011760">
    <property type="entry name" value="PsdUridine_synth_TruD_insert"/>
</dbReference>
<feature type="compositionally biased region" description="Low complexity" evidence="3">
    <location>
        <begin position="18"/>
        <end position="27"/>
    </location>
</feature>
<dbReference type="PANTHER" id="PTHR13326">
    <property type="entry name" value="TRNA PSEUDOURIDINE SYNTHASE D"/>
    <property type="match status" value="1"/>
</dbReference>
<keyword evidence="6" id="KW-1185">Reference proteome</keyword>
<dbReference type="SUPFAM" id="SSF55120">
    <property type="entry name" value="Pseudouridine synthase"/>
    <property type="match status" value="1"/>
</dbReference>
<feature type="compositionally biased region" description="Low complexity" evidence="3">
    <location>
        <begin position="149"/>
        <end position="164"/>
    </location>
</feature>
<dbReference type="PROSITE" id="PS50984">
    <property type="entry name" value="TRUD"/>
    <property type="match status" value="1"/>
</dbReference>
<dbReference type="Gene3D" id="3.30.2350.20">
    <property type="entry name" value="TruD, catalytic domain"/>
    <property type="match status" value="2"/>
</dbReference>
<accession>A0AAD5MA49</accession>
<proteinExistence type="inferred from homology"/>
<dbReference type="GO" id="GO:0005634">
    <property type="term" value="C:nucleus"/>
    <property type="evidence" value="ECO:0007669"/>
    <property type="project" value="TreeGrafter"/>
</dbReference>
<dbReference type="AlphaFoldDB" id="A0AAD5MA49"/>
<dbReference type="GO" id="GO:0003723">
    <property type="term" value="F:RNA binding"/>
    <property type="evidence" value="ECO:0007669"/>
    <property type="project" value="InterPro"/>
</dbReference>
<protein>
    <recommendedName>
        <fullName evidence="4">TRUD domain-containing protein</fullName>
    </recommendedName>
</protein>
<gene>
    <name evidence="5" type="ORF">P43SY_010161</name>
</gene>
<evidence type="ECO:0000313" key="6">
    <source>
        <dbReference type="Proteomes" id="UP001209570"/>
    </source>
</evidence>
<dbReference type="NCBIfam" id="TIGR00094">
    <property type="entry name" value="tRNA_TruD_broad"/>
    <property type="match status" value="1"/>
</dbReference>
<dbReference type="GO" id="GO:0001522">
    <property type="term" value="P:pseudouridine synthesis"/>
    <property type="evidence" value="ECO:0007669"/>
    <property type="project" value="InterPro"/>
</dbReference>
<evidence type="ECO:0000259" key="4">
    <source>
        <dbReference type="PROSITE" id="PS50984"/>
    </source>
</evidence>
<keyword evidence="2" id="KW-0413">Isomerase</keyword>